<keyword evidence="4" id="KW-0067">ATP-binding</keyword>
<name>A0AAN6JTY6_9BASI</name>
<evidence type="ECO:0000313" key="8">
    <source>
        <dbReference type="EMBL" id="KAK0556239.1"/>
    </source>
</evidence>
<reference evidence="8" key="1">
    <citation type="journal article" date="2023" name="PhytoFront">
        <title>Draft Genome Resources of Seven Strains of Tilletia horrida, Causal Agent of Kernel Smut of Rice.</title>
        <authorList>
            <person name="Khanal S."/>
            <person name="Antony Babu S."/>
            <person name="Zhou X.G."/>
        </authorList>
    </citation>
    <scope>NUCLEOTIDE SEQUENCE</scope>
    <source>
        <strain evidence="8">TX6</strain>
    </source>
</reference>
<evidence type="ECO:0000256" key="1">
    <source>
        <dbReference type="ARBA" id="ARBA00006303"/>
    </source>
</evidence>
<dbReference type="InterPro" id="IPR006195">
    <property type="entry name" value="aa-tRNA-synth_II"/>
</dbReference>
<dbReference type="EMBL" id="JAPDMZ010000018">
    <property type="protein sequence ID" value="KAK0556239.1"/>
    <property type="molecule type" value="Genomic_DNA"/>
</dbReference>
<dbReference type="Gene3D" id="2.40.50.140">
    <property type="entry name" value="Nucleic acid-binding proteins"/>
    <property type="match status" value="1"/>
</dbReference>
<dbReference type="InterPro" id="IPR002312">
    <property type="entry name" value="Asp/Asn-tRNA-synth_IIb"/>
</dbReference>
<sequence length="654" mass="72102">MANRSESQVGSFQLVVQVVSRSKVQSETGDNAVGDELASLPTESVVFIHGTVRKRPVDNGNVDMQTGAVEVEMDSFTLLNSARPDLPFLPSDEHNLPNDDLRARHRYLDLRRPRLSDNLRLRSQVAHAARCHFIDQGFTEVETPVLLRSTPEGAREYLVPTRQRTTSARAGTQDGTSLEGPHFFALQQSPQQPKQMLMASGAVDRYFQFARCFRDEDGRKDRQPEFTQIDVEMAFVSGGVENSDADSAAPNQALSSNQWRIGGSEVRSVIEGLVHRIWRTAGQPLREESFPVMTYTDAMSRISDLGRLFRRQTPADENTGSSPPVALEVLVYVPRDSDRGLSNRDFDALLVGKNGKPSRIERFKIKAGRPHEAAALLLKKSRHVASFLSHSDELAAVDVDVEHLASGLADLLDVEDQDRAAQIFVSTRSDPAEGGSTALGDLRLRLGQALHTRGLLELRKEPCFLWVTEFPLFTVADEDKADLSRGRWSSSHHPFTAPMAEDLAELQDIMRMKQTPEKPRLGAIRGQHYDLVLDGQEIGGGSVRIHDAQLQEDIFRNILELTDTEVAQFRHLLLALKSGAPPHAGIALGFDRLMAILTGSASIRDVIAFPKATSGFDPLFGSPSPLGGDERNSSEGAAALDVLAQYGLQPRRSK</sequence>
<dbReference type="EC" id="6.1.1.12" evidence="8"/>
<dbReference type="PANTHER" id="PTHR22594:SF5">
    <property type="entry name" value="ASPARTATE--TRNA LIGASE, MITOCHONDRIAL"/>
    <property type="match status" value="1"/>
</dbReference>
<dbReference type="GO" id="GO:0005524">
    <property type="term" value="F:ATP binding"/>
    <property type="evidence" value="ECO:0007669"/>
    <property type="project" value="UniProtKB-KW"/>
</dbReference>
<dbReference type="Pfam" id="PF00152">
    <property type="entry name" value="tRNA-synt_2"/>
    <property type="match status" value="2"/>
</dbReference>
<dbReference type="SUPFAM" id="SSF50249">
    <property type="entry name" value="Nucleic acid-binding proteins"/>
    <property type="match status" value="1"/>
</dbReference>
<evidence type="ECO:0000259" key="7">
    <source>
        <dbReference type="PROSITE" id="PS50862"/>
    </source>
</evidence>
<comment type="similarity">
    <text evidence="1">Belongs to the class-II aminoacyl-tRNA synthetase family. Type 1 subfamily.</text>
</comment>
<comment type="caution">
    <text evidence="8">The sequence shown here is derived from an EMBL/GenBank/DDBJ whole genome shotgun (WGS) entry which is preliminary data.</text>
</comment>
<dbReference type="SUPFAM" id="SSF55681">
    <property type="entry name" value="Class II aaRS and biotin synthetases"/>
    <property type="match status" value="1"/>
</dbReference>
<evidence type="ECO:0000256" key="5">
    <source>
        <dbReference type="ARBA" id="ARBA00022917"/>
    </source>
</evidence>
<dbReference type="PRINTS" id="PR01042">
    <property type="entry name" value="TRNASYNTHASP"/>
</dbReference>
<keyword evidence="9" id="KW-1185">Reference proteome</keyword>
<keyword evidence="5" id="KW-0648">Protein biosynthesis</keyword>
<keyword evidence="6" id="KW-0030">Aminoacyl-tRNA synthetase</keyword>
<dbReference type="AlphaFoldDB" id="A0AAN6JTY6"/>
<dbReference type="Proteomes" id="UP001176517">
    <property type="component" value="Unassembled WGS sequence"/>
</dbReference>
<dbReference type="InterPro" id="IPR004364">
    <property type="entry name" value="Aa-tRNA-synt_II"/>
</dbReference>
<dbReference type="PANTHER" id="PTHR22594">
    <property type="entry name" value="ASPARTYL/LYSYL-TRNA SYNTHETASE"/>
    <property type="match status" value="1"/>
</dbReference>
<dbReference type="Gene3D" id="3.30.930.10">
    <property type="entry name" value="Bira Bifunctional Protein, Domain 2"/>
    <property type="match status" value="1"/>
</dbReference>
<dbReference type="GO" id="GO:0004815">
    <property type="term" value="F:aspartate-tRNA ligase activity"/>
    <property type="evidence" value="ECO:0007669"/>
    <property type="project" value="UniProtKB-EC"/>
</dbReference>
<evidence type="ECO:0000256" key="4">
    <source>
        <dbReference type="ARBA" id="ARBA00022840"/>
    </source>
</evidence>
<evidence type="ECO:0000256" key="2">
    <source>
        <dbReference type="ARBA" id="ARBA00022598"/>
    </source>
</evidence>
<evidence type="ECO:0000313" key="9">
    <source>
        <dbReference type="Proteomes" id="UP001176517"/>
    </source>
</evidence>
<dbReference type="InterPro" id="IPR004115">
    <property type="entry name" value="GAD-like_sf"/>
</dbReference>
<dbReference type="GO" id="GO:0005739">
    <property type="term" value="C:mitochondrion"/>
    <property type="evidence" value="ECO:0007669"/>
    <property type="project" value="TreeGrafter"/>
</dbReference>
<dbReference type="InterPro" id="IPR012340">
    <property type="entry name" value="NA-bd_OB-fold"/>
</dbReference>
<dbReference type="PROSITE" id="PS50862">
    <property type="entry name" value="AA_TRNA_LIGASE_II"/>
    <property type="match status" value="1"/>
</dbReference>
<keyword evidence="2 8" id="KW-0436">Ligase</keyword>
<feature type="domain" description="Aminoacyl-transfer RNA synthetases class-II family profile" evidence="7">
    <location>
        <begin position="119"/>
        <end position="610"/>
    </location>
</feature>
<evidence type="ECO:0000256" key="6">
    <source>
        <dbReference type="ARBA" id="ARBA00023146"/>
    </source>
</evidence>
<gene>
    <name evidence="8" type="primary">MSD1</name>
    <name evidence="8" type="ORF">OC846_001335</name>
</gene>
<accession>A0AAN6JTY6</accession>
<dbReference type="GO" id="GO:0006422">
    <property type="term" value="P:aspartyl-tRNA aminoacylation"/>
    <property type="evidence" value="ECO:0007669"/>
    <property type="project" value="TreeGrafter"/>
</dbReference>
<proteinExistence type="inferred from homology"/>
<protein>
    <submittedName>
        <fullName evidence="8">Aspartate--tRNA ligase msd1</fullName>
        <ecNumber evidence="8">6.1.1.12</ecNumber>
    </submittedName>
</protein>
<organism evidence="8 9">
    <name type="scientific">Tilletia horrida</name>
    <dbReference type="NCBI Taxonomy" id="155126"/>
    <lineage>
        <taxon>Eukaryota</taxon>
        <taxon>Fungi</taxon>
        <taxon>Dikarya</taxon>
        <taxon>Basidiomycota</taxon>
        <taxon>Ustilaginomycotina</taxon>
        <taxon>Exobasidiomycetes</taxon>
        <taxon>Tilletiales</taxon>
        <taxon>Tilletiaceae</taxon>
        <taxon>Tilletia</taxon>
    </lineage>
</organism>
<keyword evidence="3" id="KW-0547">Nucleotide-binding</keyword>
<evidence type="ECO:0000256" key="3">
    <source>
        <dbReference type="ARBA" id="ARBA00022741"/>
    </source>
</evidence>
<dbReference type="InterPro" id="IPR045864">
    <property type="entry name" value="aa-tRNA-synth_II/BPL/LPL"/>
</dbReference>
<dbReference type="Gene3D" id="3.30.1360.30">
    <property type="entry name" value="GAD-like domain"/>
    <property type="match status" value="1"/>
</dbReference>